<proteinExistence type="predicted"/>
<reference evidence="2" key="1">
    <citation type="submission" date="2015-01" db="EMBL/GenBank/DDBJ databases">
        <authorList>
            <person name="Manzoor Shahid"/>
            <person name="Zubair Saima"/>
        </authorList>
    </citation>
    <scope>NUCLEOTIDE SEQUENCE [LARGE SCALE GENOMIC DNA]</scope>
    <source>
        <strain evidence="2">Sp3</strain>
    </source>
</reference>
<name>A0A0B7MI86_9FIRM</name>
<gene>
    <name evidence="1" type="ORF">SSCH_60001</name>
</gene>
<organism evidence="1 2">
    <name type="scientific">Syntrophaceticus schinkii</name>
    <dbReference type="NCBI Taxonomy" id="499207"/>
    <lineage>
        <taxon>Bacteria</taxon>
        <taxon>Bacillati</taxon>
        <taxon>Bacillota</taxon>
        <taxon>Clostridia</taxon>
        <taxon>Thermoanaerobacterales</taxon>
        <taxon>Thermoanaerobacterales Family III. Incertae Sedis</taxon>
        <taxon>Syntrophaceticus</taxon>
    </lineage>
</organism>
<evidence type="ECO:0000313" key="1">
    <source>
        <dbReference type="EMBL" id="CEO89740.1"/>
    </source>
</evidence>
<protein>
    <submittedName>
        <fullName evidence="1">Uncharacterized protein</fullName>
    </submittedName>
</protein>
<dbReference type="EMBL" id="CDRZ01000258">
    <property type="protein sequence ID" value="CEO89740.1"/>
    <property type="molecule type" value="Genomic_DNA"/>
</dbReference>
<dbReference type="Proteomes" id="UP000046155">
    <property type="component" value="Unassembled WGS sequence"/>
</dbReference>
<evidence type="ECO:0000313" key="2">
    <source>
        <dbReference type="Proteomes" id="UP000046155"/>
    </source>
</evidence>
<sequence>MRPGLEISSFIEGGTGSLSEQVYQPDFLPDKFESGTPNYPWDRRTGEQGLTFIRKTGIENVQEARTGV</sequence>
<keyword evidence="2" id="KW-1185">Reference proteome</keyword>
<dbReference type="AlphaFoldDB" id="A0A0B7MI86"/>
<accession>A0A0B7MI86</accession>